<feature type="transmembrane region" description="Helical" evidence="22">
    <location>
        <begin position="273"/>
        <end position="294"/>
    </location>
</feature>
<proteinExistence type="inferred from homology"/>
<evidence type="ECO:0000256" key="15">
    <source>
        <dbReference type="ARBA" id="ARBA00033270"/>
    </source>
</evidence>
<keyword evidence="24" id="KW-1185">Reference proteome</keyword>
<dbReference type="EMBL" id="AKKV01000028">
    <property type="protein sequence ID" value="EIT84929.1"/>
    <property type="molecule type" value="Genomic_DNA"/>
</dbReference>
<dbReference type="GO" id="GO:0032153">
    <property type="term" value="C:cell division site"/>
    <property type="evidence" value="ECO:0007669"/>
    <property type="project" value="TreeGrafter"/>
</dbReference>
<dbReference type="InterPro" id="IPR001182">
    <property type="entry name" value="FtsW/RodA"/>
</dbReference>
<evidence type="ECO:0000256" key="7">
    <source>
        <dbReference type="ARBA" id="ARBA00022692"/>
    </source>
</evidence>
<evidence type="ECO:0000256" key="4">
    <source>
        <dbReference type="ARBA" id="ARBA00022618"/>
    </source>
</evidence>
<evidence type="ECO:0000313" key="24">
    <source>
        <dbReference type="Proteomes" id="UP000004080"/>
    </source>
</evidence>
<comment type="subcellular location">
    <subcellularLocation>
        <location evidence="1">Cell membrane</location>
        <topology evidence="1">Multi-pass membrane protein</topology>
    </subcellularLocation>
</comment>
<comment type="catalytic activity">
    <reaction evidence="20">
        <text>[GlcNAc-(1-&gt;4)-Mur2Ac(oyl-L-Ala-gamma-D-Glu-L-Lys-D-Ala-D-Ala)](n)-di-trans,octa-cis-undecaprenyl diphosphate + beta-D-GlcNAc-(1-&gt;4)-Mur2Ac(oyl-L-Ala-gamma-D-Glu-L-Lys-D-Ala-D-Ala)-di-trans,octa-cis-undecaprenyl diphosphate = [GlcNAc-(1-&gt;4)-Mur2Ac(oyl-L-Ala-gamma-D-Glu-L-Lys-D-Ala-D-Ala)](n+1)-di-trans,octa-cis-undecaprenyl diphosphate + di-trans,octa-cis-undecaprenyl diphosphate + H(+)</text>
        <dbReference type="Rhea" id="RHEA:23708"/>
        <dbReference type="Rhea" id="RHEA-COMP:9602"/>
        <dbReference type="Rhea" id="RHEA-COMP:9603"/>
        <dbReference type="ChEBI" id="CHEBI:15378"/>
        <dbReference type="ChEBI" id="CHEBI:58405"/>
        <dbReference type="ChEBI" id="CHEBI:60033"/>
        <dbReference type="ChEBI" id="CHEBI:78435"/>
        <dbReference type="EC" id="2.4.99.28"/>
    </reaction>
</comment>
<evidence type="ECO:0000256" key="16">
    <source>
        <dbReference type="ARBA" id="ARBA00038053"/>
    </source>
</evidence>
<keyword evidence="11 22" id="KW-0472">Membrane</keyword>
<dbReference type="eggNOG" id="COG0772">
    <property type="taxonomic scope" value="Bacteria"/>
</dbReference>
<comment type="pathway">
    <text evidence="2">Cell wall biogenesis; peptidoglycan biosynthesis.</text>
</comment>
<comment type="function">
    <text evidence="21">Peptidoglycan polymerase that is essential for cell division.</text>
</comment>
<keyword evidence="6" id="KW-0808">Transferase</keyword>
<keyword evidence="5" id="KW-0328">Glycosyltransferase</keyword>
<keyword evidence="4" id="KW-0132">Cell division</keyword>
<feature type="transmembrane region" description="Helical" evidence="22">
    <location>
        <begin position="188"/>
        <end position="205"/>
    </location>
</feature>
<keyword evidence="3" id="KW-1003">Cell membrane</keyword>
<reference evidence="23 24" key="1">
    <citation type="journal article" date="2012" name="J. Bacteriol.">
        <title>Genome of Bacillus macauensis ZFHKF-1, a Long-Chain-Forming Bacterium.</title>
        <authorList>
            <person name="Cai L."/>
            <person name="Zhang T."/>
        </authorList>
    </citation>
    <scope>NUCLEOTIDE SEQUENCE [LARGE SCALE GENOMIC DNA]</scope>
    <source>
        <strain evidence="23 24">ZFHKF-1</strain>
    </source>
</reference>
<dbReference type="GO" id="GO:0008955">
    <property type="term" value="F:peptidoglycan glycosyltransferase activity"/>
    <property type="evidence" value="ECO:0007669"/>
    <property type="project" value="UniProtKB-EC"/>
</dbReference>
<feature type="transmembrane region" description="Helical" evidence="22">
    <location>
        <begin position="163"/>
        <end position="181"/>
    </location>
</feature>
<feature type="transmembrane region" description="Helical" evidence="22">
    <location>
        <begin position="104"/>
        <end position="128"/>
    </location>
</feature>
<dbReference type="Proteomes" id="UP000004080">
    <property type="component" value="Unassembled WGS sequence"/>
</dbReference>
<evidence type="ECO:0000313" key="23">
    <source>
        <dbReference type="EMBL" id="EIT84929.1"/>
    </source>
</evidence>
<keyword evidence="10 22" id="KW-1133">Transmembrane helix</keyword>
<dbReference type="AlphaFoldDB" id="I8AHK7"/>
<evidence type="ECO:0000256" key="19">
    <source>
        <dbReference type="ARBA" id="ARBA00044770"/>
    </source>
</evidence>
<evidence type="ECO:0000256" key="10">
    <source>
        <dbReference type="ARBA" id="ARBA00022989"/>
    </source>
</evidence>
<dbReference type="InterPro" id="IPR013437">
    <property type="entry name" value="FtsW"/>
</dbReference>
<feature type="transmembrane region" description="Helical" evidence="22">
    <location>
        <begin position="306"/>
        <end position="327"/>
    </location>
</feature>
<organism evidence="23 24">
    <name type="scientific">Fictibacillus macauensis ZFHKF-1</name>
    <dbReference type="NCBI Taxonomy" id="1196324"/>
    <lineage>
        <taxon>Bacteria</taxon>
        <taxon>Bacillati</taxon>
        <taxon>Bacillota</taxon>
        <taxon>Bacilli</taxon>
        <taxon>Bacillales</taxon>
        <taxon>Fictibacillaceae</taxon>
        <taxon>Fictibacillus</taxon>
    </lineage>
</organism>
<evidence type="ECO:0000256" key="2">
    <source>
        <dbReference type="ARBA" id="ARBA00004752"/>
    </source>
</evidence>
<evidence type="ECO:0000256" key="6">
    <source>
        <dbReference type="ARBA" id="ARBA00022679"/>
    </source>
</evidence>
<evidence type="ECO:0000256" key="17">
    <source>
        <dbReference type="ARBA" id="ARBA00041185"/>
    </source>
</evidence>
<dbReference type="GO" id="GO:0051301">
    <property type="term" value="P:cell division"/>
    <property type="evidence" value="ECO:0007669"/>
    <property type="project" value="UniProtKB-KW"/>
</dbReference>
<keyword evidence="7 22" id="KW-0812">Transmembrane</keyword>
<evidence type="ECO:0000256" key="3">
    <source>
        <dbReference type="ARBA" id="ARBA00022475"/>
    </source>
</evidence>
<evidence type="ECO:0000256" key="9">
    <source>
        <dbReference type="ARBA" id="ARBA00022984"/>
    </source>
</evidence>
<dbReference type="GO" id="GO:0015648">
    <property type="term" value="F:lipid-linked peptidoglycan transporter activity"/>
    <property type="evidence" value="ECO:0007669"/>
    <property type="project" value="TreeGrafter"/>
</dbReference>
<dbReference type="PANTHER" id="PTHR30474">
    <property type="entry name" value="CELL CYCLE PROTEIN"/>
    <property type="match status" value="1"/>
</dbReference>
<feature type="transmembrane region" description="Helical" evidence="22">
    <location>
        <begin position="339"/>
        <end position="360"/>
    </location>
</feature>
<comment type="similarity">
    <text evidence="16">Belongs to the SEDS family. FtsW subfamily.</text>
</comment>
<dbReference type="Pfam" id="PF01098">
    <property type="entry name" value="FTSW_RODA_SPOVE"/>
    <property type="match status" value="1"/>
</dbReference>
<evidence type="ECO:0000256" key="14">
    <source>
        <dbReference type="ARBA" id="ARBA00032370"/>
    </source>
</evidence>
<dbReference type="PROSITE" id="PS00428">
    <property type="entry name" value="FTSW_RODA_SPOVE"/>
    <property type="match status" value="1"/>
</dbReference>
<keyword evidence="13" id="KW-0961">Cell wall biogenesis/degradation</keyword>
<evidence type="ECO:0000256" key="21">
    <source>
        <dbReference type="ARBA" id="ARBA00049966"/>
    </source>
</evidence>
<dbReference type="GO" id="GO:0009252">
    <property type="term" value="P:peptidoglycan biosynthetic process"/>
    <property type="evidence" value="ECO:0007669"/>
    <property type="project" value="UniProtKB-KW"/>
</dbReference>
<evidence type="ECO:0000256" key="5">
    <source>
        <dbReference type="ARBA" id="ARBA00022676"/>
    </source>
</evidence>
<protein>
    <recommendedName>
        <fullName evidence="17">Probable peptidoglycan glycosyltransferase FtsW</fullName>
        <ecNumber evidence="19">2.4.99.28</ecNumber>
    </recommendedName>
    <alternativeName>
        <fullName evidence="18">Cell division protein FtsW</fullName>
    </alternativeName>
    <alternativeName>
        <fullName evidence="15">Cell wall polymerase</fullName>
    </alternativeName>
    <alternativeName>
        <fullName evidence="14">Peptidoglycan polymerase</fullName>
    </alternativeName>
</protein>
<feature type="transmembrane region" description="Helical" evidence="22">
    <location>
        <begin position="52"/>
        <end position="70"/>
    </location>
</feature>
<dbReference type="OrthoDB" id="9768187at2"/>
<evidence type="ECO:0000256" key="18">
    <source>
        <dbReference type="ARBA" id="ARBA00041418"/>
    </source>
</evidence>
<dbReference type="RefSeq" id="WP_007202642.1">
    <property type="nucleotide sequence ID" value="NZ_AKKV01000028.1"/>
</dbReference>
<evidence type="ECO:0000256" key="11">
    <source>
        <dbReference type="ARBA" id="ARBA00023136"/>
    </source>
</evidence>
<gene>
    <name evidence="23" type="ORF">A374_12820</name>
</gene>
<evidence type="ECO:0000256" key="1">
    <source>
        <dbReference type="ARBA" id="ARBA00004651"/>
    </source>
</evidence>
<feature type="transmembrane region" description="Helical" evidence="22">
    <location>
        <begin position="77"/>
        <end position="98"/>
    </location>
</feature>
<sequence>MVKKMFKHYDYTLIVAIVLLCALGLLMVYSASEIVSINRFGYNSHYFFTRQAVFLAGGLLMFGFFMMVPFQLYKKMIVGIVFGCILLLLVVLLIGKTSNNAQSWIYIGGVGFQPAEVVKLGLTIYLAAIFSKRKDSLEKFSASAPPLIVFAVMFLLIMKQPDLGTGMIIAAATGIVILCSNMRARHKLLLIVAALVIIGAGSQVLSSEQLSRFTAAYSPFQDPQGDGFQLVNSYIAIGHGGVNGSGLGQSIQKYGFLPEPHTDFIISIVAEELGFWGVAFVMSLLAFVVWKGFIIGLRSRDSFGSLLAFGLSGIVGIQAIVNLGAAIGLLPVTGVPLPFVSYGGSSLVLLLISMGILVNISCHVNYKRSSTVKEVIDEKTTLKAV</sequence>
<feature type="transmembrane region" description="Helical" evidence="22">
    <location>
        <begin position="140"/>
        <end position="157"/>
    </location>
</feature>
<keyword evidence="12" id="KW-0131">Cell cycle</keyword>
<feature type="transmembrane region" description="Helical" evidence="22">
    <location>
        <begin position="12"/>
        <end position="32"/>
    </location>
</feature>
<dbReference type="NCBIfam" id="TIGR02614">
    <property type="entry name" value="ftsW"/>
    <property type="match status" value="1"/>
</dbReference>
<keyword evidence="9" id="KW-0573">Peptidoglycan synthesis</keyword>
<dbReference type="PANTHER" id="PTHR30474:SF2">
    <property type="entry name" value="PEPTIDOGLYCAN GLYCOSYLTRANSFERASE FTSW-RELATED"/>
    <property type="match status" value="1"/>
</dbReference>
<evidence type="ECO:0000256" key="8">
    <source>
        <dbReference type="ARBA" id="ARBA00022960"/>
    </source>
</evidence>
<dbReference type="STRING" id="1196324.A374_12820"/>
<dbReference type="PATRIC" id="fig|1196324.3.peg.2623"/>
<dbReference type="GO" id="GO:0005886">
    <property type="term" value="C:plasma membrane"/>
    <property type="evidence" value="ECO:0007669"/>
    <property type="project" value="UniProtKB-SubCell"/>
</dbReference>
<accession>I8AHK7</accession>
<evidence type="ECO:0000256" key="20">
    <source>
        <dbReference type="ARBA" id="ARBA00049902"/>
    </source>
</evidence>
<evidence type="ECO:0000256" key="13">
    <source>
        <dbReference type="ARBA" id="ARBA00023316"/>
    </source>
</evidence>
<dbReference type="InterPro" id="IPR018365">
    <property type="entry name" value="Cell_cycle_FtsW-rel_CS"/>
</dbReference>
<dbReference type="GO" id="GO:0071555">
    <property type="term" value="P:cell wall organization"/>
    <property type="evidence" value="ECO:0007669"/>
    <property type="project" value="UniProtKB-KW"/>
</dbReference>
<dbReference type="GO" id="GO:0008360">
    <property type="term" value="P:regulation of cell shape"/>
    <property type="evidence" value="ECO:0007669"/>
    <property type="project" value="UniProtKB-KW"/>
</dbReference>
<evidence type="ECO:0000256" key="22">
    <source>
        <dbReference type="SAM" id="Phobius"/>
    </source>
</evidence>
<evidence type="ECO:0000256" key="12">
    <source>
        <dbReference type="ARBA" id="ARBA00023306"/>
    </source>
</evidence>
<name>I8AHK7_9BACL</name>
<dbReference type="EC" id="2.4.99.28" evidence="19"/>
<keyword evidence="8" id="KW-0133">Cell shape</keyword>
<comment type="caution">
    <text evidence="23">The sequence shown here is derived from an EMBL/GenBank/DDBJ whole genome shotgun (WGS) entry which is preliminary data.</text>
</comment>